<evidence type="ECO:0000313" key="2">
    <source>
        <dbReference type="Proteomes" id="UP000054032"/>
    </source>
</evidence>
<keyword evidence="2" id="KW-1185">Reference proteome</keyword>
<evidence type="ECO:0000313" key="1">
    <source>
        <dbReference type="EMBL" id="EUC42612.1"/>
    </source>
</evidence>
<reference evidence="1 2" key="1">
    <citation type="journal article" date="2013" name="PLoS Genet.">
        <title>Comparative genome structure, secondary metabolite, and effector coding capacity across Cochliobolus pathogens.</title>
        <authorList>
            <person name="Condon B.J."/>
            <person name="Leng Y."/>
            <person name="Wu D."/>
            <person name="Bushley K.E."/>
            <person name="Ohm R.A."/>
            <person name="Otillar R."/>
            <person name="Martin J."/>
            <person name="Schackwitz W."/>
            <person name="Grimwood J."/>
            <person name="MohdZainudin N."/>
            <person name="Xue C."/>
            <person name="Wang R."/>
            <person name="Manning V.A."/>
            <person name="Dhillon B."/>
            <person name="Tu Z.J."/>
            <person name="Steffenson B.J."/>
            <person name="Salamov A."/>
            <person name="Sun H."/>
            <person name="Lowry S."/>
            <person name="LaButti K."/>
            <person name="Han J."/>
            <person name="Copeland A."/>
            <person name="Lindquist E."/>
            <person name="Barry K."/>
            <person name="Schmutz J."/>
            <person name="Baker S.E."/>
            <person name="Ciuffetti L.M."/>
            <person name="Grigoriev I.V."/>
            <person name="Zhong S."/>
            <person name="Turgeon B.G."/>
        </authorList>
    </citation>
    <scope>NUCLEOTIDE SEQUENCE [LARGE SCALE GENOMIC DNA]</scope>
    <source>
        <strain evidence="1 2">ATCC 44560</strain>
    </source>
</reference>
<organism evidence="1 2">
    <name type="scientific">Bipolaris oryzae ATCC 44560</name>
    <dbReference type="NCBI Taxonomy" id="930090"/>
    <lineage>
        <taxon>Eukaryota</taxon>
        <taxon>Fungi</taxon>
        <taxon>Dikarya</taxon>
        <taxon>Ascomycota</taxon>
        <taxon>Pezizomycotina</taxon>
        <taxon>Dothideomycetes</taxon>
        <taxon>Pleosporomycetidae</taxon>
        <taxon>Pleosporales</taxon>
        <taxon>Pleosporineae</taxon>
        <taxon>Pleosporaceae</taxon>
        <taxon>Bipolaris</taxon>
    </lineage>
</organism>
<protein>
    <submittedName>
        <fullName evidence="1">Uncharacterized protein</fullName>
    </submittedName>
</protein>
<dbReference type="Proteomes" id="UP000054032">
    <property type="component" value="Unassembled WGS sequence"/>
</dbReference>
<gene>
    <name evidence="1" type="ORF">COCMIDRAFT_28795</name>
</gene>
<dbReference type="AlphaFoldDB" id="W6YT28"/>
<dbReference type="GeneID" id="19121380"/>
<accession>W6YT28</accession>
<proteinExistence type="predicted"/>
<dbReference type="KEGG" id="bor:COCMIDRAFT_28795"/>
<dbReference type="RefSeq" id="XP_007690864.1">
    <property type="nucleotide sequence ID" value="XM_007692674.1"/>
</dbReference>
<name>W6YT28_COCMI</name>
<dbReference type="HOGENOM" id="CLU_1815467_0_0_1"/>
<dbReference type="EMBL" id="KI964055">
    <property type="protein sequence ID" value="EUC42612.1"/>
    <property type="molecule type" value="Genomic_DNA"/>
</dbReference>
<sequence length="142" mass="15615">MARLAYWGTGSVSTNVIPCFTKHAHATGTRDRLHPKGNWAGITLPSFRGFGVVQAKVPENRVTENIFLGSEVVGKTGFCEHVNAKPVQTRWHSLPLAVSDATKLSNAAMQPRLRPCMTLLQAFVALTLDIHDLFTVPVNRDH</sequence>